<keyword evidence="3" id="KW-1185">Reference proteome</keyword>
<dbReference type="Pfam" id="PF22936">
    <property type="entry name" value="Pol_BBD"/>
    <property type="match status" value="1"/>
</dbReference>
<dbReference type="EMBL" id="CABITT030000005">
    <property type="protein sequence ID" value="VVB04400.1"/>
    <property type="molecule type" value="Genomic_DNA"/>
</dbReference>
<sequence>MAESKSHTEDKEWGSCFTVEAACPGISTTKNLENGWIVDSGCSHHITGDEKLFSSLQQNDGKEAIITADNSFHQVEKEGSVVIKGDDGSPITLKNVYHVPGVKKNLLSVVNMVDSGNYILFGQEMLSS</sequence>
<evidence type="ECO:0000313" key="2">
    <source>
        <dbReference type="EMBL" id="VVB04400.1"/>
    </source>
</evidence>
<evidence type="ECO:0000259" key="1">
    <source>
        <dbReference type="Pfam" id="PF22936"/>
    </source>
</evidence>
<proteinExistence type="predicted"/>
<dbReference type="PANTHER" id="PTHR47592:SF27">
    <property type="entry name" value="OS08G0421700 PROTEIN"/>
    <property type="match status" value="1"/>
</dbReference>
<dbReference type="OrthoDB" id="1728030at2759"/>
<name>A0A565BSU3_9BRAS</name>
<dbReference type="Proteomes" id="UP000489600">
    <property type="component" value="Unassembled WGS sequence"/>
</dbReference>
<dbReference type="AlphaFoldDB" id="A0A565BSU3"/>
<dbReference type="InterPro" id="IPR054722">
    <property type="entry name" value="PolX-like_BBD"/>
</dbReference>
<organism evidence="2 3">
    <name type="scientific">Arabis nemorensis</name>
    <dbReference type="NCBI Taxonomy" id="586526"/>
    <lineage>
        <taxon>Eukaryota</taxon>
        <taxon>Viridiplantae</taxon>
        <taxon>Streptophyta</taxon>
        <taxon>Embryophyta</taxon>
        <taxon>Tracheophyta</taxon>
        <taxon>Spermatophyta</taxon>
        <taxon>Magnoliopsida</taxon>
        <taxon>eudicotyledons</taxon>
        <taxon>Gunneridae</taxon>
        <taxon>Pentapetalae</taxon>
        <taxon>rosids</taxon>
        <taxon>malvids</taxon>
        <taxon>Brassicales</taxon>
        <taxon>Brassicaceae</taxon>
        <taxon>Arabideae</taxon>
        <taxon>Arabis</taxon>
    </lineage>
</organism>
<dbReference type="PANTHER" id="PTHR47592">
    <property type="entry name" value="PBF68 PROTEIN"/>
    <property type="match status" value="1"/>
</dbReference>
<accession>A0A565BSU3</accession>
<comment type="caution">
    <text evidence="2">The sequence shown here is derived from an EMBL/GenBank/DDBJ whole genome shotgun (WGS) entry which is preliminary data.</text>
</comment>
<protein>
    <recommendedName>
        <fullName evidence="1">Retrovirus-related Pol polyprotein from transposon TNT 1-94-like beta-barrel domain-containing protein</fullName>
    </recommendedName>
</protein>
<reference evidence="2" key="1">
    <citation type="submission" date="2019-07" db="EMBL/GenBank/DDBJ databases">
        <authorList>
            <person name="Dittberner H."/>
        </authorList>
    </citation>
    <scope>NUCLEOTIDE SEQUENCE [LARGE SCALE GENOMIC DNA]</scope>
</reference>
<evidence type="ECO:0000313" key="3">
    <source>
        <dbReference type="Proteomes" id="UP000489600"/>
    </source>
</evidence>
<gene>
    <name evidence="2" type="ORF">ANE_LOCUS14844</name>
</gene>
<feature type="domain" description="Retrovirus-related Pol polyprotein from transposon TNT 1-94-like beta-barrel" evidence="1">
    <location>
        <begin position="36"/>
        <end position="116"/>
    </location>
</feature>